<keyword evidence="5" id="KW-0573">Peptidoglycan synthesis</keyword>
<dbReference type="InterPro" id="IPR005490">
    <property type="entry name" value="LD_TPept_cat_dom"/>
</dbReference>
<sequence>MKVRIPRNATEGHKGFLSIDDWTVPCVVGRSGLISASQKREGDGHTPVGIFPLRYGLYNPSRWTPPLLALSFPFVPMTNEMAWEENPERATYNRLTITSGGAPASERIDRARTGPFFDIVVPIGYNDANVEPHRGSAIFIHVARPEMTGTAGCVAVREIDLHRLVSKLAPGMVIDIDYDEALDEQLRQTGPIEIYQFRGLRPGPRLLVLGAVHGNEICGPEAIRKIVSECSGSKLKIERGLVTFVPIVNMKAFLKGEREGDRNLNRDLREVTIPTQYEDLVANQICAMMRDHDVLLDIHSFKSEGCPFVFVGPQDNNDAIEPFASAAKEEAFASALGPALILHGWLSTNVNGLLRGSNSLGESRVKPLVSAGVGTAEYMRFVGGYGVTLECGSHQDPKTHTIASNAIRRALAILRLIDAPMPTRTVTQSIELVDVIYANDPNDRLAKPWKTGDPVHGDDIIAYRASGEEIRALNEGYVIFPDSTPQPGKEFFYLGRISRRFC</sequence>
<organism evidence="7 8">
    <name type="scientific">Ensifer canadensis</name>
    <dbReference type="NCBI Taxonomy" id="555315"/>
    <lineage>
        <taxon>Bacteria</taxon>
        <taxon>Pseudomonadati</taxon>
        <taxon>Pseudomonadota</taxon>
        <taxon>Alphaproteobacteria</taxon>
        <taxon>Hyphomicrobiales</taxon>
        <taxon>Rhizobiaceae</taxon>
        <taxon>Sinorhizobium/Ensifer group</taxon>
        <taxon>Ensifer</taxon>
    </lineage>
</organism>
<proteinExistence type="predicted"/>
<keyword evidence="4" id="KW-0862">Zinc</keyword>
<evidence type="ECO:0000256" key="2">
    <source>
        <dbReference type="ARBA" id="ARBA00022723"/>
    </source>
</evidence>
<dbReference type="PANTHER" id="PTHR38589">
    <property type="entry name" value="BLR0621 PROTEIN"/>
    <property type="match status" value="1"/>
</dbReference>
<keyword evidence="2" id="KW-0479">Metal-binding</keyword>
<dbReference type="Pfam" id="PF03734">
    <property type="entry name" value="YkuD"/>
    <property type="match status" value="1"/>
</dbReference>
<dbReference type="SUPFAM" id="SSF53187">
    <property type="entry name" value="Zn-dependent exopeptidases"/>
    <property type="match status" value="1"/>
</dbReference>
<evidence type="ECO:0000256" key="4">
    <source>
        <dbReference type="ARBA" id="ARBA00022833"/>
    </source>
</evidence>
<accession>A0AAW4FRW0</accession>
<dbReference type="AlphaFoldDB" id="A0AAW4FRW0"/>
<evidence type="ECO:0000259" key="6">
    <source>
        <dbReference type="PROSITE" id="PS52029"/>
    </source>
</evidence>
<name>A0AAW4FRW0_9HYPH</name>
<dbReference type="GO" id="GO:0016788">
    <property type="term" value="F:hydrolase activity, acting on ester bonds"/>
    <property type="evidence" value="ECO:0007669"/>
    <property type="project" value="InterPro"/>
</dbReference>
<evidence type="ECO:0000313" key="8">
    <source>
        <dbReference type="Proteomes" id="UP000744980"/>
    </source>
</evidence>
<keyword evidence="5" id="KW-0961">Cell wall biogenesis/degradation</keyword>
<dbReference type="Pfam" id="PF24827">
    <property type="entry name" value="AstE_AspA_cat"/>
    <property type="match status" value="1"/>
</dbReference>
<protein>
    <submittedName>
        <fullName evidence="7">L,D-transpeptidase family protein</fullName>
    </submittedName>
</protein>
<dbReference type="InterPro" id="IPR055438">
    <property type="entry name" value="AstE_AspA_cat"/>
</dbReference>
<gene>
    <name evidence="7" type="ORF">GFB56_24985</name>
</gene>
<dbReference type="GO" id="GO:0071555">
    <property type="term" value="P:cell wall organization"/>
    <property type="evidence" value="ECO:0007669"/>
    <property type="project" value="UniProtKB-UniRule"/>
</dbReference>
<dbReference type="EMBL" id="WXFA01000021">
    <property type="protein sequence ID" value="MBM3094013.1"/>
    <property type="molecule type" value="Genomic_DNA"/>
</dbReference>
<dbReference type="PANTHER" id="PTHR38589:SF1">
    <property type="entry name" value="BLR0621 PROTEIN"/>
    <property type="match status" value="1"/>
</dbReference>
<feature type="active site" description="Nucleophile" evidence="5">
    <location>
        <position position="153"/>
    </location>
</feature>
<keyword evidence="3" id="KW-0378">Hydrolase</keyword>
<evidence type="ECO:0000256" key="1">
    <source>
        <dbReference type="ARBA" id="ARBA00001947"/>
    </source>
</evidence>
<evidence type="ECO:0000256" key="3">
    <source>
        <dbReference type="ARBA" id="ARBA00022801"/>
    </source>
</evidence>
<evidence type="ECO:0000256" key="5">
    <source>
        <dbReference type="PROSITE-ProRule" id="PRU01373"/>
    </source>
</evidence>
<reference evidence="7 8" key="1">
    <citation type="submission" date="2020-01" db="EMBL/GenBank/DDBJ databases">
        <title>Draft genome assembly of Ensifer adhaerens T173.</title>
        <authorList>
            <person name="Craig J.E."/>
            <person name="Stinchcombe J.R."/>
        </authorList>
    </citation>
    <scope>NUCLEOTIDE SEQUENCE [LARGE SCALE GENOMIC DNA]</scope>
    <source>
        <strain evidence="7 8">T173</strain>
    </source>
</reference>
<comment type="cofactor">
    <cofactor evidence="1">
        <name>Zn(2+)</name>
        <dbReference type="ChEBI" id="CHEBI:29105"/>
    </cofactor>
</comment>
<keyword evidence="5" id="KW-0133">Cell shape</keyword>
<dbReference type="GO" id="GO:0016740">
    <property type="term" value="F:transferase activity"/>
    <property type="evidence" value="ECO:0007669"/>
    <property type="project" value="InterPro"/>
</dbReference>
<dbReference type="PROSITE" id="PS52029">
    <property type="entry name" value="LD_TPASE"/>
    <property type="match status" value="1"/>
</dbReference>
<evidence type="ECO:0000313" key="7">
    <source>
        <dbReference type="EMBL" id="MBM3094013.1"/>
    </source>
</evidence>
<feature type="active site" description="Proton donor/acceptor" evidence="5">
    <location>
        <position position="141"/>
    </location>
</feature>
<comment type="caution">
    <text evidence="7">The sequence shown here is derived from an EMBL/GenBank/DDBJ whole genome shotgun (WGS) entry which is preliminary data.</text>
</comment>
<dbReference type="GO" id="GO:0008360">
    <property type="term" value="P:regulation of cell shape"/>
    <property type="evidence" value="ECO:0007669"/>
    <property type="project" value="UniProtKB-UniRule"/>
</dbReference>
<dbReference type="GO" id="GO:0046872">
    <property type="term" value="F:metal ion binding"/>
    <property type="evidence" value="ECO:0007669"/>
    <property type="project" value="UniProtKB-KW"/>
</dbReference>
<dbReference type="Gene3D" id="3.40.630.10">
    <property type="entry name" value="Zn peptidases"/>
    <property type="match status" value="1"/>
</dbReference>
<feature type="domain" description="L,D-TPase catalytic" evidence="6">
    <location>
        <begin position="1"/>
        <end position="177"/>
    </location>
</feature>
<dbReference type="Proteomes" id="UP000744980">
    <property type="component" value="Unassembled WGS sequence"/>
</dbReference>
<dbReference type="GO" id="GO:0009252">
    <property type="term" value="P:peptidoglycan biosynthetic process"/>
    <property type="evidence" value="ECO:0007669"/>
    <property type="project" value="UniProtKB-KW"/>
</dbReference>
<comment type="pathway">
    <text evidence="5">Cell wall biogenesis; peptidoglycan biosynthesis.</text>
</comment>
<keyword evidence="8" id="KW-1185">Reference proteome</keyword>